<keyword evidence="3" id="KW-0238">DNA-binding</keyword>
<evidence type="ECO:0000313" key="5">
    <source>
        <dbReference type="EMBL" id="OXS41823.1"/>
    </source>
</evidence>
<evidence type="ECO:0000256" key="1">
    <source>
        <dbReference type="ARBA" id="ARBA00010923"/>
    </source>
</evidence>
<dbReference type="InterPro" id="IPR052021">
    <property type="entry name" value="Type-I_RS_S_subunit"/>
</dbReference>
<feature type="domain" description="Type I restriction modification DNA specificity" evidence="4">
    <location>
        <begin position="2"/>
        <end position="152"/>
    </location>
</feature>
<dbReference type="AlphaFoldDB" id="A0A226RMY7"/>
<protein>
    <recommendedName>
        <fullName evidence="4">Type I restriction modification DNA specificity domain-containing protein</fullName>
    </recommendedName>
</protein>
<dbReference type="PANTHER" id="PTHR30408:SF13">
    <property type="entry name" value="TYPE I RESTRICTION ENZYME HINDI SPECIFICITY SUBUNIT"/>
    <property type="match status" value="1"/>
</dbReference>
<gene>
    <name evidence="5" type="ORF">AYP69_01695</name>
</gene>
<dbReference type="InterPro" id="IPR044946">
    <property type="entry name" value="Restrct_endonuc_typeI_TRD_sf"/>
</dbReference>
<dbReference type="GO" id="GO:0009307">
    <property type="term" value="P:DNA restriction-modification system"/>
    <property type="evidence" value="ECO:0007669"/>
    <property type="project" value="UniProtKB-KW"/>
</dbReference>
<dbReference type="SUPFAM" id="SSF116734">
    <property type="entry name" value="DNA methylase specificity domain"/>
    <property type="match status" value="2"/>
</dbReference>
<dbReference type="InterPro" id="IPR000055">
    <property type="entry name" value="Restrct_endonuc_typeI_TRD"/>
</dbReference>
<dbReference type="EMBL" id="LUGO01000024">
    <property type="protein sequence ID" value="OXS41823.1"/>
    <property type="molecule type" value="Genomic_DNA"/>
</dbReference>
<comment type="caution">
    <text evidence="5">The sequence shown here is derived from an EMBL/GenBank/DDBJ whole genome shotgun (WGS) entry which is preliminary data.</text>
</comment>
<proteinExistence type="inferred from homology"/>
<evidence type="ECO:0000259" key="4">
    <source>
        <dbReference type="Pfam" id="PF01420"/>
    </source>
</evidence>
<evidence type="ECO:0000256" key="2">
    <source>
        <dbReference type="ARBA" id="ARBA00022747"/>
    </source>
</evidence>
<dbReference type="Pfam" id="PF01420">
    <property type="entry name" value="Methylase_S"/>
    <property type="match status" value="1"/>
</dbReference>
<dbReference type="Gene3D" id="3.90.220.20">
    <property type="entry name" value="DNA methylase specificity domains"/>
    <property type="match status" value="2"/>
</dbReference>
<dbReference type="RefSeq" id="WP_089144969.1">
    <property type="nucleotide sequence ID" value="NZ_JACJJY010000016.1"/>
</dbReference>
<evidence type="ECO:0000313" key="6">
    <source>
        <dbReference type="Proteomes" id="UP000215261"/>
    </source>
</evidence>
<dbReference type="Proteomes" id="UP000215261">
    <property type="component" value="Unassembled WGS sequence"/>
</dbReference>
<accession>A0A226RMY7</accession>
<comment type="similarity">
    <text evidence="1">Belongs to the type-I restriction system S methylase family.</text>
</comment>
<sequence length="391" mass="44681">MEKIRLGQMIEVQRGYDLPKNKTIPGPYPVITSTSISAYHREYKAKDTIVIGRSGTVGNPRIVRGKFWPLNTTLFATNLKGNDIEYMCYFLSNLHLEKLVTGSAVPTLNRNDIYPLEVLIETDVSKQKKIGALLKSIDSKISNNHSICQLLEKVVKLIYDYWFLQFEFPNEEGKPYKSSGGKMVWNEELKREIPEGWKVGNLSNNELTKIIKPGIDKFEGTKNYLETADVTESNYTKGEEVTFENRASRANMQPTKNSVWFAKMKDSVKHLLINEEMQPLIERSIFSTGFLGLQCSSDSFEYIATYIKSEYFEKAKNKLAHGATQQAINNSDLRGIKIVIPCDEVLTEFHKRFKSIYSLISKKTIENKELIDMKDFLLPLLMNGQVTISKN</sequence>
<dbReference type="PANTHER" id="PTHR30408">
    <property type="entry name" value="TYPE-1 RESTRICTION ENZYME ECOKI SPECIFICITY PROTEIN"/>
    <property type="match status" value="1"/>
</dbReference>
<evidence type="ECO:0000256" key="3">
    <source>
        <dbReference type="ARBA" id="ARBA00023125"/>
    </source>
</evidence>
<reference evidence="5 6" key="1">
    <citation type="submission" date="2016-03" db="EMBL/GenBank/DDBJ databases">
        <title>Sequencing of Lactobacillus Species from Commercial Turkeys.</title>
        <authorList>
            <person name="Johnson T.J."/>
            <person name="Youmans B.P."/>
            <person name="Case K.A."/>
        </authorList>
    </citation>
    <scope>NUCLEOTIDE SEQUENCE [LARGE SCALE GENOMIC DNA]</scope>
    <source>
        <strain evidence="5 6">UMNLA1</strain>
    </source>
</reference>
<keyword evidence="2" id="KW-0680">Restriction system</keyword>
<dbReference type="GO" id="GO:0003677">
    <property type="term" value="F:DNA binding"/>
    <property type="evidence" value="ECO:0007669"/>
    <property type="project" value="UniProtKB-KW"/>
</dbReference>
<name>A0A226RMY7_9LACO</name>
<dbReference type="CDD" id="cd17267">
    <property type="entry name" value="RMtype1_S_EcoAO83I-TRD1-CR1_like"/>
    <property type="match status" value="1"/>
</dbReference>
<organism evidence="5 6">
    <name type="scientific">Ligilactobacillus agilis</name>
    <dbReference type="NCBI Taxonomy" id="1601"/>
    <lineage>
        <taxon>Bacteria</taxon>
        <taxon>Bacillati</taxon>
        <taxon>Bacillota</taxon>
        <taxon>Bacilli</taxon>
        <taxon>Lactobacillales</taxon>
        <taxon>Lactobacillaceae</taxon>
        <taxon>Ligilactobacillus</taxon>
    </lineage>
</organism>